<name>A0ABD2QL44_9PLAT</name>
<dbReference type="Proteomes" id="UP001626550">
    <property type="component" value="Unassembled WGS sequence"/>
</dbReference>
<evidence type="ECO:0000313" key="2">
    <source>
        <dbReference type="Proteomes" id="UP001626550"/>
    </source>
</evidence>
<dbReference type="AlphaFoldDB" id="A0ABD2QL44"/>
<protein>
    <submittedName>
        <fullName evidence="1">Uncharacterized protein</fullName>
    </submittedName>
</protein>
<comment type="caution">
    <text evidence="1">The sequence shown here is derived from an EMBL/GenBank/DDBJ whole genome shotgun (WGS) entry which is preliminary data.</text>
</comment>
<keyword evidence="2" id="KW-1185">Reference proteome</keyword>
<reference evidence="1 2" key="1">
    <citation type="submission" date="2024-11" db="EMBL/GenBank/DDBJ databases">
        <title>Adaptive evolution of stress response genes in parasites aligns with host niche diversity.</title>
        <authorList>
            <person name="Hahn C."/>
            <person name="Resl P."/>
        </authorList>
    </citation>
    <scope>NUCLEOTIDE SEQUENCE [LARGE SCALE GENOMIC DNA]</scope>
    <source>
        <strain evidence="1">EGGRZ-B1_66</strain>
        <tissue evidence="1">Body</tissue>
    </source>
</reference>
<dbReference type="EMBL" id="JBJKFK010000065">
    <property type="protein sequence ID" value="KAL3320260.1"/>
    <property type="molecule type" value="Genomic_DNA"/>
</dbReference>
<proteinExistence type="predicted"/>
<evidence type="ECO:0000313" key="1">
    <source>
        <dbReference type="EMBL" id="KAL3320260.1"/>
    </source>
</evidence>
<organism evidence="1 2">
    <name type="scientific">Cichlidogyrus casuarinus</name>
    <dbReference type="NCBI Taxonomy" id="1844966"/>
    <lineage>
        <taxon>Eukaryota</taxon>
        <taxon>Metazoa</taxon>
        <taxon>Spiralia</taxon>
        <taxon>Lophotrochozoa</taxon>
        <taxon>Platyhelminthes</taxon>
        <taxon>Monogenea</taxon>
        <taxon>Monopisthocotylea</taxon>
        <taxon>Dactylogyridea</taxon>
        <taxon>Ancyrocephalidae</taxon>
        <taxon>Cichlidogyrus</taxon>
    </lineage>
</organism>
<sequence>MDEFNYFRQALSQYDYGYGSNNWMENLNYEICENFYAKPFNMMAKPILEWAKKQWDSHFQFEEPSNLILDLELHEERAESFKKHLAKIVWCLVSKGSEAATRCDTLKEITKTENGLRMYTLQSGQMRLLSITPIESQISVIIRLMKVRIANTNDDIRWYQIYLNAIEHFEQMFKEKEGNNSVIHHERRCILVTLTIIEMSESWDSVLQDHSYASNGKPPWVTDLLSNCESTAHPQYFSGLSCSLFKWAQEKYTGPIPEFGNLDEALQNSISSLPNTCNKVTEFCQNLAKLLVCFLGYCYGKSRLVIISKCTLITVQLVRFTHRPWEVRGPKVNSLDQSLRTLLDGYHIEMALFYSNPGVEATDAGNYWFVRYEYLIQGLIKSMNDREQKCSELNQTLHHETAYKLVLTVATMMQLLHDTYSIYGTYA</sequence>
<gene>
    <name evidence="1" type="ORF">Ciccas_001068</name>
</gene>
<accession>A0ABD2QL44</accession>